<reference evidence="2" key="1">
    <citation type="submission" date="2016-10" db="EMBL/GenBank/DDBJ databases">
        <authorList>
            <person name="Varghese N."/>
            <person name="Submissions S."/>
        </authorList>
    </citation>
    <scope>NUCLEOTIDE SEQUENCE [LARGE SCALE GENOMIC DNA]</scope>
    <source>
        <strain evidence="2">CGMCC 1.10658</strain>
    </source>
</reference>
<dbReference type="AlphaFoldDB" id="A0A1G8UF43"/>
<dbReference type="InterPro" id="IPR045398">
    <property type="entry name" value="DUF6515"/>
</dbReference>
<gene>
    <name evidence="1" type="ORF">SAMN05216212_0101</name>
</gene>
<proteinExistence type="predicted"/>
<evidence type="ECO:0000313" key="1">
    <source>
        <dbReference type="EMBL" id="SDJ52413.1"/>
    </source>
</evidence>
<dbReference type="STRING" id="658219.SAMN05216212_0101"/>
<dbReference type="EMBL" id="FNFH01000001">
    <property type="protein sequence ID" value="SDJ52413.1"/>
    <property type="molecule type" value="Genomic_DNA"/>
</dbReference>
<dbReference type="RefSeq" id="WP_091506328.1">
    <property type="nucleotide sequence ID" value="NZ_FNFH01000001.1"/>
</dbReference>
<name>A0A1G8UF43_9GAMM</name>
<dbReference type="Proteomes" id="UP000199305">
    <property type="component" value="Unassembled WGS sequence"/>
</dbReference>
<accession>A0A1G8UF43</accession>
<dbReference type="OrthoDB" id="5730826at2"/>
<keyword evidence="2" id="KW-1185">Reference proteome</keyword>
<dbReference type="Pfam" id="PF20125">
    <property type="entry name" value="DUF6515"/>
    <property type="match status" value="1"/>
</dbReference>
<sequence>MRYAIAVLFSLAVGLAWADDRVRSLPSGASQILIGGQTYYYWVGSFYRPAAGGFIRVESPVGARVPNVPGSSGTFTMGGERYYVTSNGTFFVYEPDGDDFTVVTPPYGWRDYYSAPQRITSLAPPTAVPAPAPVAPPAPEIRQAYPPPPPAYRGGGYYGTYRSDYGGYYGRYRFRDDIGLGSYRELQSKCRRIASDQSRRAKVGPYRREPGTYREEYARCLRYY</sequence>
<organism evidence="1 2">
    <name type="scientific">Microbulbifer yueqingensis</name>
    <dbReference type="NCBI Taxonomy" id="658219"/>
    <lineage>
        <taxon>Bacteria</taxon>
        <taxon>Pseudomonadati</taxon>
        <taxon>Pseudomonadota</taxon>
        <taxon>Gammaproteobacteria</taxon>
        <taxon>Cellvibrionales</taxon>
        <taxon>Microbulbiferaceae</taxon>
        <taxon>Microbulbifer</taxon>
    </lineage>
</organism>
<evidence type="ECO:0000313" key="2">
    <source>
        <dbReference type="Proteomes" id="UP000199305"/>
    </source>
</evidence>
<protein>
    <submittedName>
        <fullName evidence="1">Uncharacterized protein</fullName>
    </submittedName>
</protein>